<gene>
    <name evidence="5" type="primary">spoIIID</name>
    <name evidence="4" type="ORF">ABW02_13430</name>
    <name evidence="7" type="ORF">CEQ21_14440</name>
    <name evidence="6" type="ORF">CHH57_07185</name>
    <name evidence="5" type="ORF">KD144_06510</name>
</gene>
<dbReference type="Pfam" id="PF12116">
    <property type="entry name" value="SpoIIID"/>
    <property type="match status" value="1"/>
</dbReference>
<dbReference type="Proteomes" id="UP000319837">
    <property type="component" value="Unassembled WGS sequence"/>
</dbReference>
<dbReference type="OrthoDB" id="1682956at2"/>
<dbReference type="EMBL" id="RIBP01000004">
    <property type="protein sequence ID" value="TRZ36711.1"/>
    <property type="molecule type" value="Genomic_DNA"/>
</dbReference>
<evidence type="ECO:0000256" key="2">
    <source>
        <dbReference type="ARBA" id="ARBA00023125"/>
    </source>
</evidence>
<reference evidence="5" key="5">
    <citation type="submission" date="2021-04" db="EMBL/GenBank/DDBJ databases">
        <title>Genomic analysis of electroactive and textile dye degrading Bacillus circulans strain: DC10 isolated from constructed wetland-microbial fuel cells treating textile dye wastewaters.</title>
        <authorList>
            <person name="Patel D.U."/>
            <person name="Desai C.R."/>
        </authorList>
    </citation>
    <scope>NUCLEOTIDE SEQUENCE</scope>
    <source>
        <strain evidence="5">DC10</strain>
    </source>
</reference>
<organism evidence="4 8">
    <name type="scientific">Niallia circulans</name>
    <name type="common">Bacillus circulans</name>
    <dbReference type="NCBI Taxonomy" id="1397"/>
    <lineage>
        <taxon>Bacteria</taxon>
        <taxon>Bacillati</taxon>
        <taxon>Bacillota</taxon>
        <taxon>Bacilli</taxon>
        <taxon>Bacillales</taxon>
        <taxon>Bacillaceae</taxon>
        <taxon>Niallia</taxon>
    </lineage>
</organism>
<evidence type="ECO:0000313" key="4">
    <source>
        <dbReference type="EMBL" id="KLV26073.1"/>
    </source>
</evidence>
<reference evidence="6 9" key="2">
    <citation type="submission" date="2017-07" db="EMBL/GenBank/DDBJ databases">
        <title>Isolation and whole genome analysis of endospore-forming bacteria from heroin.</title>
        <authorList>
            <person name="Kalinowski J."/>
            <person name="Ahrens B."/>
            <person name="Al-Dilaimi A."/>
            <person name="Winkler A."/>
            <person name="Wibberg D."/>
            <person name="Schleenbecker U."/>
            <person name="Ruckert C."/>
            <person name="Wolfel R."/>
            <person name="Grass G."/>
        </authorList>
    </citation>
    <scope>NUCLEOTIDE SEQUENCE [LARGE SCALE GENOMIC DNA]</scope>
    <source>
        <strain evidence="6 9">7521-2</strain>
    </source>
</reference>
<evidence type="ECO:0000256" key="1">
    <source>
        <dbReference type="ARBA" id="ARBA00023015"/>
    </source>
</evidence>
<evidence type="ECO:0000256" key="3">
    <source>
        <dbReference type="ARBA" id="ARBA00023163"/>
    </source>
</evidence>
<keyword evidence="3" id="KW-0804">Transcription</keyword>
<dbReference type="EMBL" id="LDPH01000011">
    <property type="protein sequence ID" value="KLV26073.1"/>
    <property type="molecule type" value="Genomic_DNA"/>
</dbReference>
<proteinExistence type="predicted"/>
<evidence type="ECO:0000313" key="10">
    <source>
        <dbReference type="Proteomes" id="UP000319837"/>
    </source>
</evidence>
<dbReference type="Proteomes" id="UP000216961">
    <property type="component" value="Unassembled WGS sequence"/>
</dbReference>
<dbReference type="RefSeq" id="WP_016204804.1">
    <property type="nucleotide sequence ID" value="NZ_CP026031.1"/>
</dbReference>
<dbReference type="EMBL" id="JAGTPX010000004">
    <property type="protein sequence ID" value="MBR8669191.1"/>
    <property type="molecule type" value="Genomic_DNA"/>
</dbReference>
<keyword evidence="1" id="KW-0805">Transcription regulation</keyword>
<evidence type="ECO:0000313" key="8">
    <source>
        <dbReference type="Proteomes" id="UP000036045"/>
    </source>
</evidence>
<dbReference type="EMBL" id="NPBQ01000037">
    <property type="protein sequence ID" value="PAD83933.1"/>
    <property type="molecule type" value="Genomic_DNA"/>
</dbReference>
<reference evidence="10" key="3">
    <citation type="submission" date="2018-10" db="EMBL/GenBank/DDBJ databases">
        <title>FDA dAtabase for Regulatory Grade micrObial Sequences (FDA-ARGOS): Supporting development and validation of Infectious Disease Dx tests.</title>
        <authorList>
            <person name="Minogue T."/>
            <person name="Wolcott M."/>
            <person name="Wasieloski L."/>
            <person name="Aguilar W."/>
            <person name="Moore D."/>
            <person name="Tallon L."/>
            <person name="Sadzewicz L."/>
            <person name="Sengamalay N."/>
            <person name="Ott S."/>
            <person name="Godinez A."/>
            <person name="Nagaraj S."/>
            <person name="Vavikolanu K."/>
            <person name="Vyas G."/>
            <person name="Nadendla S."/>
            <person name="George J."/>
            <person name="Sichtig H."/>
        </authorList>
    </citation>
    <scope>NUCLEOTIDE SEQUENCE [LARGE SCALE GENOMIC DNA]</scope>
    <source>
        <strain evidence="10">FDAARGOS_343</strain>
    </source>
</reference>
<dbReference type="PROSITE" id="PS00894">
    <property type="entry name" value="HTH_DEOR_1"/>
    <property type="match status" value="1"/>
</dbReference>
<dbReference type="NCBIfam" id="TIGR02844">
    <property type="entry name" value="spore_III_D"/>
    <property type="match status" value="1"/>
</dbReference>
<evidence type="ECO:0000313" key="7">
    <source>
        <dbReference type="EMBL" id="TRZ36711.1"/>
    </source>
</evidence>
<sequence length="90" mass="10538">MHDYIKERTIKIGKYIVETRKTVRVIAKEFGVSKSTVHKDLTERLPEINPDLANEVKEILDYHKSIRHLRGGEATKMKYKKEELEGETVQ</sequence>
<dbReference type="Proteomes" id="UP000036045">
    <property type="component" value="Unassembled WGS sequence"/>
</dbReference>
<dbReference type="KEGG" id="bcir:C2I06_16685"/>
<keyword evidence="2" id="KW-0238">DNA-binding</keyword>
<dbReference type="STRING" id="1397.ABW02_13430"/>
<comment type="caution">
    <text evidence="4">The sequence shown here is derived from an EMBL/GenBank/DDBJ whole genome shotgun (WGS) entry which is preliminary data.</text>
</comment>
<evidence type="ECO:0000313" key="5">
    <source>
        <dbReference type="EMBL" id="MBR8669191.1"/>
    </source>
</evidence>
<reference evidence="4 8" key="1">
    <citation type="submission" date="2015-05" db="EMBL/GenBank/DDBJ databases">
        <title>Whole genome sequence and identification of bacterial endophytes from Costus igneus.</title>
        <authorList>
            <person name="Lee Y.P."/>
            <person name="Gan H.M."/>
            <person name="Eng W."/>
            <person name="Wheatley M.S."/>
            <person name="Caraballo A."/>
            <person name="Polter S."/>
            <person name="Savka M.A."/>
            <person name="Hudson A.O."/>
        </authorList>
    </citation>
    <scope>NUCLEOTIDE SEQUENCE [LARGE SCALE GENOMIC DNA]</scope>
    <source>
        <strain evidence="4 8">RIT379</strain>
    </source>
</reference>
<dbReference type="InterPro" id="IPR014208">
    <property type="entry name" value="Spore_III_D"/>
</dbReference>
<dbReference type="GeneID" id="87616703"/>
<dbReference type="GO" id="GO:0003700">
    <property type="term" value="F:DNA-binding transcription factor activity"/>
    <property type="evidence" value="ECO:0007669"/>
    <property type="project" value="InterPro"/>
</dbReference>
<keyword evidence="8" id="KW-1185">Reference proteome</keyword>
<protein>
    <submittedName>
        <fullName evidence="5">Sporulation transcriptional regulator SpoIIID</fullName>
    </submittedName>
    <submittedName>
        <fullName evidence="4">Stage III sporulation protein D</fullName>
    </submittedName>
</protein>
<name>A0A0J1IJF2_NIACI</name>
<accession>A0A0J1IJF2</accession>
<evidence type="ECO:0000313" key="9">
    <source>
        <dbReference type="Proteomes" id="UP000216961"/>
    </source>
</evidence>
<evidence type="ECO:0000313" key="6">
    <source>
        <dbReference type="EMBL" id="PAD83933.1"/>
    </source>
</evidence>
<dbReference type="GO" id="GO:0003677">
    <property type="term" value="F:DNA binding"/>
    <property type="evidence" value="ECO:0007669"/>
    <property type="project" value="UniProtKB-KW"/>
</dbReference>
<reference evidence="7" key="4">
    <citation type="submission" date="2018-10" db="EMBL/GenBank/DDBJ databases">
        <title>FDA dAtabase for Regulatory Grade micrObial Sequences (FDA-ARGOS): Supporting development and validation of Infectious Disease Dx tests.</title>
        <authorList>
            <person name="Minogue T."/>
            <person name="Wolcott M."/>
            <person name="Wasieloski L."/>
            <person name="Aguilar W."/>
            <person name="Moore D."/>
            <person name="Tallon L.J."/>
            <person name="Sadzewicz L."/>
            <person name="Sengamalay N."/>
            <person name="Ott S."/>
            <person name="Godinez A."/>
            <person name="Nagaraj S."/>
            <person name="Vavikolanu K."/>
            <person name="Vyas G."/>
            <person name="Nadendla S."/>
            <person name="Aluvathingal J."/>
            <person name="Sichtig H."/>
        </authorList>
    </citation>
    <scope>NUCLEOTIDE SEQUENCE</scope>
    <source>
        <strain evidence="7">FDAARGOS_343</strain>
    </source>
</reference>
<dbReference type="PATRIC" id="fig|1397.4.peg.817"/>
<dbReference type="InterPro" id="IPR018356">
    <property type="entry name" value="Tscrpt_reg_HTH_DeoR_CS"/>
</dbReference>
<dbReference type="AlphaFoldDB" id="A0A0J1IJF2"/>